<comment type="caution">
    <text evidence="1">The sequence shown here is derived from an EMBL/GenBank/DDBJ whole genome shotgun (WGS) entry which is preliminary data.</text>
</comment>
<reference evidence="1" key="1">
    <citation type="submission" date="2020-01" db="EMBL/GenBank/DDBJ databases">
        <authorList>
            <person name="Mishra B."/>
        </authorList>
    </citation>
    <scope>NUCLEOTIDE SEQUENCE [LARGE SCALE GENOMIC DNA]</scope>
</reference>
<evidence type="ECO:0000313" key="1">
    <source>
        <dbReference type="EMBL" id="CAA7037922.1"/>
    </source>
</evidence>
<keyword evidence="2" id="KW-1185">Reference proteome</keyword>
<accession>A0A6D2JDA4</accession>
<dbReference type="Proteomes" id="UP000467841">
    <property type="component" value="Unassembled WGS sequence"/>
</dbReference>
<sequence length="135" mass="15712">MIITITATSTYVCWDLVDFPLPNDEIDSFYTNVKSTLREEGYMGEVSITAYGHRERSTPKEIESVHQSIHLVRLTVADYDECPLELKPSCTVWLWESLLQGGCPIPTNPEMEKRVKERRIKERMKEMIKEMMRIG</sequence>
<protein>
    <recommendedName>
        <fullName evidence="3">NYN domain-containing protein</fullName>
    </recommendedName>
</protein>
<evidence type="ECO:0000313" key="2">
    <source>
        <dbReference type="Proteomes" id="UP000467841"/>
    </source>
</evidence>
<dbReference type="AlphaFoldDB" id="A0A6D2JDA4"/>
<evidence type="ECO:0008006" key="3">
    <source>
        <dbReference type="Google" id="ProtNLM"/>
    </source>
</evidence>
<organism evidence="1 2">
    <name type="scientific">Microthlaspi erraticum</name>
    <dbReference type="NCBI Taxonomy" id="1685480"/>
    <lineage>
        <taxon>Eukaryota</taxon>
        <taxon>Viridiplantae</taxon>
        <taxon>Streptophyta</taxon>
        <taxon>Embryophyta</taxon>
        <taxon>Tracheophyta</taxon>
        <taxon>Spermatophyta</taxon>
        <taxon>Magnoliopsida</taxon>
        <taxon>eudicotyledons</taxon>
        <taxon>Gunneridae</taxon>
        <taxon>Pentapetalae</taxon>
        <taxon>rosids</taxon>
        <taxon>malvids</taxon>
        <taxon>Brassicales</taxon>
        <taxon>Brassicaceae</taxon>
        <taxon>Coluteocarpeae</taxon>
        <taxon>Microthlaspi</taxon>
    </lineage>
</organism>
<proteinExistence type="predicted"/>
<dbReference type="EMBL" id="CACVBM020001185">
    <property type="protein sequence ID" value="CAA7037922.1"/>
    <property type="molecule type" value="Genomic_DNA"/>
</dbReference>
<name>A0A6D2JDA4_9BRAS</name>
<gene>
    <name evidence="1" type="ORF">MERR_LOCUS25157</name>
</gene>